<evidence type="ECO:0000313" key="1">
    <source>
        <dbReference type="EMBL" id="QJA62007.1"/>
    </source>
</evidence>
<evidence type="ECO:0000313" key="2">
    <source>
        <dbReference type="EMBL" id="QJH98735.1"/>
    </source>
</evidence>
<name>A0A6M3IYB8_9ZZZZ</name>
<gene>
    <name evidence="1" type="ORF">MM415B00842_0028</name>
    <name evidence="2" type="ORF">TM448B01390_0015</name>
</gene>
<organism evidence="1">
    <name type="scientific">viral metagenome</name>
    <dbReference type="NCBI Taxonomy" id="1070528"/>
    <lineage>
        <taxon>unclassified sequences</taxon>
        <taxon>metagenomes</taxon>
        <taxon>organismal metagenomes</taxon>
    </lineage>
</organism>
<dbReference type="EMBL" id="MT144750">
    <property type="protein sequence ID" value="QJH98735.1"/>
    <property type="molecule type" value="Genomic_DNA"/>
</dbReference>
<sequence>MASLKIDNAIRILPDVNYNRAEALRQAGFSKASSRAGTTYATLRKRLDLYYNPEAIKRDILKAEEDFAKAGDNSNRARMLELRCKILGLSRDNNVQTAVINVNDTISKLKIEPSVDASTSQTVT</sequence>
<accession>A0A6M3IYB8</accession>
<dbReference type="EMBL" id="MT141459">
    <property type="protein sequence ID" value="QJA62007.1"/>
    <property type="molecule type" value="Genomic_DNA"/>
</dbReference>
<reference evidence="1" key="1">
    <citation type="submission" date="2020-03" db="EMBL/GenBank/DDBJ databases">
        <title>The deep terrestrial virosphere.</title>
        <authorList>
            <person name="Holmfeldt K."/>
            <person name="Nilsson E."/>
            <person name="Simone D."/>
            <person name="Lopez-Fernandez M."/>
            <person name="Wu X."/>
            <person name="de Brujin I."/>
            <person name="Lundin D."/>
            <person name="Andersson A."/>
            <person name="Bertilsson S."/>
            <person name="Dopson M."/>
        </authorList>
    </citation>
    <scope>NUCLEOTIDE SEQUENCE</scope>
    <source>
        <strain evidence="1">MM415B00842</strain>
        <strain evidence="2">TM448B01390</strain>
    </source>
</reference>
<protein>
    <submittedName>
        <fullName evidence="1">Uncharacterized protein</fullName>
    </submittedName>
</protein>
<proteinExistence type="predicted"/>
<dbReference type="AlphaFoldDB" id="A0A6M3IYB8"/>